<keyword evidence="1" id="KW-1133">Transmembrane helix</keyword>
<feature type="transmembrane region" description="Helical" evidence="1">
    <location>
        <begin position="26"/>
        <end position="49"/>
    </location>
</feature>
<comment type="caution">
    <text evidence="2">The sequence shown here is derived from an EMBL/GenBank/DDBJ whole genome shotgun (WGS) entry which is preliminary data.</text>
</comment>
<evidence type="ECO:0000313" key="2">
    <source>
        <dbReference type="EMBL" id="SEM98420.1"/>
    </source>
</evidence>
<evidence type="ECO:0000256" key="1">
    <source>
        <dbReference type="SAM" id="Phobius"/>
    </source>
</evidence>
<keyword evidence="1" id="KW-0812">Transmembrane</keyword>
<reference evidence="2 3" key="1">
    <citation type="submission" date="2016-10" db="EMBL/GenBank/DDBJ databases">
        <authorList>
            <person name="Varghese N."/>
            <person name="Submissions S."/>
        </authorList>
    </citation>
    <scope>NUCLEOTIDE SEQUENCE [LARGE SCALE GENOMIC DNA]</scope>
    <source>
        <strain evidence="2 3">WC1T17</strain>
    </source>
</reference>
<evidence type="ECO:0008006" key="4">
    <source>
        <dbReference type="Google" id="ProtNLM"/>
    </source>
</evidence>
<gene>
    <name evidence="2" type="ORF">SAMN05216431_1185</name>
</gene>
<keyword evidence="1" id="KW-0472">Membrane</keyword>
<organism evidence="2 3">
    <name type="scientific">Ligilactobacillus ruminis</name>
    <dbReference type="NCBI Taxonomy" id="1623"/>
    <lineage>
        <taxon>Bacteria</taxon>
        <taxon>Bacillati</taxon>
        <taxon>Bacillota</taxon>
        <taxon>Bacilli</taxon>
        <taxon>Lactobacillales</taxon>
        <taxon>Lactobacillaceae</taxon>
        <taxon>Ligilactobacillus</taxon>
    </lineage>
</organism>
<sequence>MVQGLIGALALRIPLAFIYTSLPGANLFYLGMATPTSSLVQTVICLLYFRRLKQKLRRRQIK</sequence>
<evidence type="ECO:0000313" key="3">
    <source>
        <dbReference type="Proteomes" id="UP000182089"/>
    </source>
</evidence>
<dbReference type="Proteomes" id="UP000182089">
    <property type="component" value="Unassembled WGS sequence"/>
</dbReference>
<accession>A0ABY1AEH2</accession>
<dbReference type="EMBL" id="FOCC01000018">
    <property type="protein sequence ID" value="SEM98420.1"/>
    <property type="molecule type" value="Genomic_DNA"/>
</dbReference>
<protein>
    <recommendedName>
        <fullName evidence="4">MATE family efflux transporter</fullName>
    </recommendedName>
</protein>
<name>A0ABY1AEH2_9LACO</name>
<proteinExistence type="predicted"/>